<dbReference type="InterPro" id="IPR050396">
    <property type="entry name" value="Glycosyltr_51/Transpeptidase"/>
</dbReference>
<keyword evidence="13" id="KW-0511">Multifunctional enzyme</keyword>
<keyword evidence="5" id="KW-0121">Carboxypeptidase</keyword>
<comment type="similarity">
    <text evidence="3">In the N-terminal section; belongs to the glycosyltransferase 51 family.</text>
</comment>
<dbReference type="NCBIfam" id="TIGR02074">
    <property type="entry name" value="PBP_1a_fam"/>
    <property type="match status" value="1"/>
</dbReference>
<evidence type="ECO:0000256" key="14">
    <source>
        <dbReference type="ARBA" id="ARBA00023316"/>
    </source>
</evidence>
<keyword evidence="4" id="KW-1003">Cell membrane</keyword>
<dbReference type="Gene3D" id="1.10.3810.10">
    <property type="entry name" value="Biosynthetic peptidoglycan transglycosylase-like"/>
    <property type="match status" value="1"/>
</dbReference>
<dbReference type="GO" id="GO:0008955">
    <property type="term" value="F:peptidoglycan glycosyltransferase activity"/>
    <property type="evidence" value="ECO:0007669"/>
    <property type="project" value="UniProtKB-EC"/>
</dbReference>
<dbReference type="InterPro" id="IPR012338">
    <property type="entry name" value="Beta-lactam/transpept-like"/>
</dbReference>
<dbReference type="Proteomes" id="UP000230214">
    <property type="component" value="Unassembled WGS sequence"/>
</dbReference>
<dbReference type="SUPFAM" id="SSF53955">
    <property type="entry name" value="Lysozyme-like"/>
    <property type="match status" value="1"/>
</dbReference>
<evidence type="ECO:0000259" key="18">
    <source>
        <dbReference type="Pfam" id="PF00905"/>
    </source>
</evidence>
<evidence type="ECO:0000256" key="15">
    <source>
        <dbReference type="ARBA" id="ARBA00034000"/>
    </source>
</evidence>
<evidence type="ECO:0000256" key="6">
    <source>
        <dbReference type="ARBA" id="ARBA00022670"/>
    </source>
</evidence>
<evidence type="ECO:0000256" key="7">
    <source>
        <dbReference type="ARBA" id="ARBA00022676"/>
    </source>
</evidence>
<dbReference type="Pfam" id="PF00905">
    <property type="entry name" value="Transpeptidase"/>
    <property type="match status" value="1"/>
</dbReference>
<evidence type="ECO:0000313" key="20">
    <source>
        <dbReference type="EMBL" id="PIR43428.1"/>
    </source>
</evidence>
<evidence type="ECO:0000256" key="1">
    <source>
        <dbReference type="ARBA" id="ARBA00004236"/>
    </source>
</evidence>
<evidence type="ECO:0000256" key="2">
    <source>
        <dbReference type="ARBA" id="ARBA00007090"/>
    </source>
</evidence>
<dbReference type="PANTHER" id="PTHR32282:SF11">
    <property type="entry name" value="PENICILLIN-BINDING PROTEIN 1B"/>
    <property type="match status" value="1"/>
</dbReference>
<evidence type="ECO:0000256" key="11">
    <source>
        <dbReference type="ARBA" id="ARBA00022984"/>
    </source>
</evidence>
<dbReference type="PANTHER" id="PTHR32282">
    <property type="entry name" value="BINDING PROTEIN TRANSPEPTIDASE, PUTATIVE-RELATED"/>
    <property type="match status" value="1"/>
</dbReference>
<evidence type="ECO:0000256" key="3">
    <source>
        <dbReference type="ARBA" id="ARBA00007739"/>
    </source>
</evidence>
<evidence type="ECO:0000313" key="21">
    <source>
        <dbReference type="Proteomes" id="UP000230214"/>
    </source>
</evidence>
<reference evidence="20 21" key="1">
    <citation type="submission" date="2017-09" db="EMBL/GenBank/DDBJ databases">
        <title>Depth-based differentiation of microbial function through sediment-hosted aquifers and enrichment of novel symbionts in the deep terrestrial subsurface.</title>
        <authorList>
            <person name="Probst A.J."/>
            <person name="Ladd B."/>
            <person name="Jarett J.K."/>
            <person name="Geller-Mcgrath D.E."/>
            <person name="Sieber C.M."/>
            <person name="Emerson J.B."/>
            <person name="Anantharaman K."/>
            <person name="Thomas B.C."/>
            <person name="Malmstrom R."/>
            <person name="Stieglmeier M."/>
            <person name="Klingl A."/>
            <person name="Woyke T."/>
            <person name="Ryan C.M."/>
            <person name="Banfield J.F."/>
        </authorList>
    </citation>
    <scope>NUCLEOTIDE SEQUENCE [LARGE SCALE GENOMIC DNA]</scope>
    <source>
        <strain evidence="20">CG10_big_fil_rev_8_21_14_0_10_32_10</strain>
    </source>
</reference>
<dbReference type="GO" id="GO:0005886">
    <property type="term" value="C:plasma membrane"/>
    <property type="evidence" value="ECO:0007669"/>
    <property type="project" value="UniProtKB-SubCell"/>
</dbReference>
<keyword evidence="11" id="KW-0573">Peptidoglycan synthesis</keyword>
<dbReference type="FunFam" id="1.10.3810.10:FF:000001">
    <property type="entry name" value="Penicillin-binding protein 1A"/>
    <property type="match status" value="1"/>
</dbReference>
<dbReference type="InterPro" id="IPR023346">
    <property type="entry name" value="Lysozyme-like_dom_sf"/>
</dbReference>
<dbReference type="GO" id="GO:0008360">
    <property type="term" value="P:regulation of cell shape"/>
    <property type="evidence" value="ECO:0007669"/>
    <property type="project" value="UniProtKB-KW"/>
</dbReference>
<dbReference type="Gene3D" id="3.40.710.10">
    <property type="entry name" value="DD-peptidase/beta-lactamase superfamily"/>
    <property type="match status" value="1"/>
</dbReference>
<comment type="catalytic activity">
    <reaction evidence="16">
        <text>[GlcNAc-(1-&gt;4)-Mur2Ac(oyl-L-Ala-gamma-D-Glu-L-Lys-D-Ala-D-Ala)](n)-di-trans,octa-cis-undecaprenyl diphosphate + beta-D-GlcNAc-(1-&gt;4)-Mur2Ac(oyl-L-Ala-gamma-D-Glu-L-Lys-D-Ala-D-Ala)-di-trans,octa-cis-undecaprenyl diphosphate = [GlcNAc-(1-&gt;4)-Mur2Ac(oyl-L-Ala-gamma-D-Glu-L-Lys-D-Ala-D-Ala)](n+1)-di-trans,octa-cis-undecaprenyl diphosphate + di-trans,octa-cis-undecaprenyl diphosphate + H(+)</text>
        <dbReference type="Rhea" id="RHEA:23708"/>
        <dbReference type="Rhea" id="RHEA-COMP:9602"/>
        <dbReference type="Rhea" id="RHEA-COMP:9603"/>
        <dbReference type="ChEBI" id="CHEBI:15378"/>
        <dbReference type="ChEBI" id="CHEBI:58405"/>
        <dbReference type="ChEBI" id="CHEBI:60033"/>
        <dbReference type="ChEBI" id="CHEBI:78435"/>
        <dbReference type="EC" id="2.4.99.28"/>
    </reaction>
</comment>
<gene>
    <name evidence="20" type="ORF">COV24_02710</name>
</gene>
<protein>
    <submittedName>
        <fullName evidence="20">Uncharacterized protein</fullName>
    </submittedName>
</protein>
<keyword evidence="6" id="KW-0645">Protease</keyword>
<dbReference type="InterPro" id="IPR001264">
    <property type="entry name" value="Glyco_trans_51"/>
</dbReference>
<dbReference type="AlphaFoldDB" id="A0A2H0RA80"/>
<feature type="transmembrane region" description="Helical" evidence="17">
    <location>
        <begin position="150"/>
        <end position="175"/>
    </location>
</feature>
<evidence type="ECO:0000256" key="8">
    <source>
        <dbReference type="ARBA" id="ARBA00022679"/>
    </source>
</evidence>
<evidence type="ECO:0000256" key="9">
    <source>
        <dbReference type="ARBA" id="ARBA00022801"/>
    </source>
</evidence>
<keyword evidence="10" id="KW-0133">Cell shape</keyword>
<evidence type="ECO:0000256" key="13">
    <source>
        <dbReference type="ARBA" id="ARBA00023268"/>
    </source>
</evidence>
<comment type="similarity">
    <text evidence="2">In the C-terminal section; belongs to the transpeptidase family.</text>
</comment>
<dbReference type="GO" id="GO:0009002">
    <property type="term" value="F:serine-type D-Ala-D-Ala carboxypeptidase activity"/>
    <property type="evidence" value="ECO:0007669"/>
    <property type="project" value="UniProtKB-EC"/>
</dbReference>
<dbReference type="GO" id="GO:0030288">
    <property type="term" value="C:outer membrane-bounded periplasmic space"/>
    <property type="evidence" value="ECO:0007669"/>
    <property type="project" value="TreeGrafter"/>
</dbReference>
<feature type="transmembrane region" description="Helical" evidence="17">
    <location>
        <begin position="14"/>
        <end position="33"/>
    </location>
</feature>
<evidence type="ECO:0000259" key="19">
    <source>
        <dbReference type="Pfam" id="PF00912"/>
    </source>
</evidence>
<keyword evidence="9" id="KW-0378">Hydrolase</keyword>
<evidence type="ECO:0000256" key="5">
    <source>
        <dbReference type="ARBA" id="ARBA00022645"/>
    </source>
</evidence>
<keyword evidence="17" id="KW-1133">Transmembrane helix</keyword>
<dbReference type="GO" id="GO:0071555">
    <property type="term" value="P:cell wall organization"/>
    <property type="evidence" value="ECO:0007669"/>
    <property type="project" value="UniProtKB-KW"/>
</dbReference>
<dbReference type="GO" id="GO:0008658">
    <property type="term" value="F:penicillin binding"/>
    <property type="evidence" value="ECO:0007669"/>
    <property type="project" value="InterPro"/>
</dbReference>
<comment type="catalytic activity">
    <reaction evidence="15">
        <text>Preferential cleavage: (Ac)2-L-Lys-D-Ala-|-D-Ala. Also transpeptidation of peptidyl-alanyl moieties that are N-acyl substituents of D-alanine.</text>
        <dbReference type="EC" id="3.4.16.4"/>
    </reaction>
</comment>
<accession>A0A2H0RA80</accession>
<dbReference type="GO" id="GO:0009252">
    <property type="term" value="P:peptidoglycan biosynthetic process"/>
    <property type="evidence" value="ECO:0007669"/>
    <property type="project" value="UniProtKB-KW"/>
</dbReference>
<evidence type="ECO:0000256" key="16">
    <source>
        <dbReference type="ARBA" id="ARBA00049902"/>
    </source>
</evidence>
<proteinExistence type="inferred from homology"/>
<keyword evidence="17" id="KW-0812">Transmembrane</keyword>
<evidence type="ECO:0000256" key="17">
    <source>
        <dbReference type="SAM" id="Phobius"/>
    </source>
</evidence>
<evidence type="ECO:0000256" key="10">
    <source>
        <dbReference type="ARBA" id="ARBA00022960"/>
    </source>
</evidence>
<dbReference type="InterPro" id="IPR036950">
    <property type="entry name" value="PBP_transglycosylase"/>
</dbReference>
<feature type="domain" description="Penicillin-binding protein transpeptidase" evidence="18">
    <location>
        <begin position="469"/>
        <end position="738"/>
    </location>
</feature>
<dbReference type="GO" id="GO:0006508">
    <property type="term" value="P:proteolysis"/>
    <property type="evidence" value="ECO:0007669"/>
    <property type="project" value="UniProtKB-KW"/>
</dbReference>
<comment type="caution">
    <text evidence="20">The sequence shown here is derived from an EMBL/GenBank/DDBJ whole genome shotgun (WGS) entry which is preliminary data.</text>
</comment>
<dbReference type="Pfam" id="PF00912">
    <property type="entry name" value="Transgly"/>
    <property type="match status" value="1"/>
</dbReference>
<keyword evidence="12 17" id="KW-0472">Membrane</keyword>
<dbReference type="EMBL" id="PCXU01000024">
    <property type="protein sequence ID" value="PIR43428.1"/>
    <property type="molecule type" value="Genomic_DNA"/>
</dbReference>
<comment type="subcellular location">
    <subcellularLocation>
        <location evidence="1">Cell membrane</location>
    </subcellularLocation>
</comment>
<dbReference type="InterPro" id="IPR001460">
    <property type="entry name" value="PCN-bd_Tpept"/>
</dbReference>
<name>A0A2H0RA80_UNCKA</name>
<feature type="domain" description="Glycosyl transferase family 51" evidence="19">
    <location>
        <begin position="204"/>
        <end position="378"/>
    </location>
</feature>
<keyword evidence="14" id="KW-0961">Cell wall biogenesis/degradation</keyword>
<sequence length="833" mass="94321">MGYKNIKNIILEVVGIYINILFLPYKFCIYYIGKYISVLSKQLSLFLKKSTQLFKKIKKSQIKYRFSKVKISIGVSLIKNKLKVLYKKRKYFFIFLNNSNKFIKKNLKKYKLKIKKVAVDLFQFTAVVKPKINFLKYNKKLNIKKPKFRFLFVFKNIIFQSFILVVGICGLIFYYSVIYTLPNVDTIKTYRPKQTSYFYDNNNNLIYKTYSDEDRTIVTLKDIPTNLINAFVAIEDQNFYKHIGVSVPGIIRAAYANYKNQEITQGGSTITQQLIKNTLLTPERTWERKIKEIILSVLLERKYTKNQILEMYLNTIPFGGTSYGVETASLMYFNKHVGDLNLGESAMLAGLPVAPSKYTPYNSLEMAKERQKMVLVQMVKDNYINLDDALVAYQQKLNLAYPENLIKYPHFSYYVSDYLESKYGLGILNSGGLRVYTSLEPQIQDMAQEIVKSEVDKLGRLRISNGASLITRNSTGEVVAMVGSKDSKAKDIDGYYNVTTALRQPGSSIKPFNYSLYLQNGHTAASLILDEKVVYKTPGSPAYIPKNYDGIFRGNVTVRRALSNSLNIPAIKVLNSNGIANFISYVKSFGINTWNNDYYGLSLALGAGEVKMTQMNQGFSVFANSGYKVNLNPIKYILNSSGDVLEYNPCLASKDFLEGRRVIYEPGICKTPIIDEGNAYIITSILSDFRARAEEFGTNSVLNVVGTAAKTGTTNDMKDNWTFGFNNEYTVGTWVGNNDNTPMSYVASGITGASPIWAKIISNLTNSTNKLDLTKKPSDIIQLNLCSLTNTLSCDACKGYNEYFIKGTEPTKACSDDQIKKIKQKEQDKKSND</sequence>
<evidence type="ECO:0000256" key="12">
    <source>
        <dbReference type="ARBA" id="ARBA00023136"/>
    </source>
</evidence>
<organism evidence="20 21">
    <name type="scientific">candidate division WWE3 bacterium CG10_big_fil_rev_8_21_14_0_10_32_10</name>
    <dbReference type="NCBI Taxonomy" id="1975090"/>
    <lineage>
        <taxon>Bacteria</taxon>
        <taxon>Katanobacteria</taxon>
    </lineage>
</organism>
<keyword evidence="7" id="KW-0328">Glycosyltransferase</keyword>
<evidence type="ECO:0000256" key="4">
    <source>
        <dbReference type="ARBA" id="ARBA00022475"/>
    </source>
</evidence>
<keyword evidence="8" id="KW-0808">Transferase</keyword>
<dbReference type="SUPFAM" id="SSF56601">
    <property type="entry name" value="beta-lactamase/transpeptidase-like"/>
    <property type="match status" value="1"/>
</dbReference>